<name>A0A6M1RRY6_9GAMM</name>
<dbReference type="EMBL" id="JAALDL010000027">
    <property type="protein sequence ID" value="NGO00230.1"/>
    <property type="molecule type" value="Genomic_DNA"/>
</dbReference>
<dbReference type="Pfam" id="PF18884">
    <property type="entry name" value="TSP3_bac"/>
    <property type="match status" value="2"/>
</dbReference>
<organism evidence="7 8">
    <name type="scientific">Grimontia sedimenti</name>
    <dbReference type="NCBI Taxonomy" id="2711294"/>
    <lineage>
        <taxon>Bacteria</taxon>
        <taxon>Pseudomonadati</taxon>
        <taxon>Pseudomonadota</taxon>
        <taxon>Gammaproteobacteria</taxon>
        <taxon>Vibrionales</taxon>
        <taxon>Vibrionaceae</taxon>
        <taxon>Grimontia</taxon>
    </lineage>
</organism>
<sequence length="460" mass="50569">MKSLSLFIIVLMFVGKAYGSSYSFEYDLLGRLIAINNVEHASEKSTYIYDGAGNVIYSGDIDNVAFSDPILLLSPLMNEEVQTDTVRLTWSKPSGVKFFDVYISDGNESTKYKSGLQESKLIIPSDYFSVTSGEKVKWKVVGYSSLENSIESLVYEFGFSDKDNDGLYDFQESGGCNSFDDFDSDNDGLSDGFEIENGFDPCLFDTDGDGISDGYEFTNLSDVLLADSWVDSNSNGKSNWYEYADHETSGLNVSIGDRVLELRDSESYALTGIHADSNSSMTLMYWVMHHGYDGEYQLSGSRDGGDHRFYVGRNGSKLIAGVGKNIGNSPQDTFNPSVIWNHVTVTYDKDSKSLHGYLNGINVLSKSNIDFKGNSARSLLIGAMNNSFGGAFYINGQVDDVQVWSRALSGSEVQGYMLTPPVAGEADLLAYYDFSRAKGRWVENVATGAFDALLSEDGLL</sequence>
<evidence type="ECO:0000313" key="8">
    <source>
        <dbReference type="Proteomes" id="UP000473008"/>
    </source>
</evidence>
<keyword evidence="5" id="KW-1015">Disulfide bond</keyword>
<dbReference type="Proteomes" id="UP000473008">
    <property type="component" value="Unassembled WGS sequence"/>
</dbReference>
<dbReference type="SMART" id="SM00560">
    <property type="entry name" value="LamGL"/>
    <property type="match status" value="1"/>
</dbReference>
<dbReference type="InterPro" id="IPR059100">
    <property type="entry name" value="TSP3_bac"/>
</dbReference>
<gene>
    <name evidence="7" type="ORF">G5S52_22185</name>
</gene>
<keyword evidence="8" id="KW-1185">Reference proteome</keyword>
<comment type="subcellular location">
    <subcellularLocation>
        <location evidence="1">Secreted</location>
    </subcellularLocation>
</comment>
<evidence type="ECO:0000256" key="1">
    <source>
        <dbReference type="ARBA" id="ARBA00004613"/>
    </source>
</evidence>
<evidence type="ECO:0000259" key="6">
    <source>
        <dbReference type="SMART" id="SM00560"/>
    </source>
</evidence>
<reference evidence="7 8" key="1">
    <citation type="submission" date="2020-02" db="EMBL/GenBank/DDBJ databases">
        <title>The draft genome of Grimontia sedimenta sp. nov., isolated from benthic sediments near coral reefs south of Kuwait.</title>
        <authorList>
            <person name="Mahmoud H.M."/>
            <person name="Jose L."/>
            <person name="Eapen S."/>
        </authorList>
    </citation>
    <scope>NUCLEOTIDE SEQUENCE [LARGE SCALE GENOMIC DNA]</scope>
    <source>
        <strain evidence="7 8">S25</strain>
    </source>
</reference>
<protein>
    <submittedName>
        <fullName evidence="7">LamG domain-containing protein</fullName>
    </submittedName>
</protein>
<feature type="non-terminal residue" evidence="7">
    <location>
        <position position="460"/>
    </location>
</feature>
<evidence type="ECO:0000256" key="3">
    <source>
        <dbReference type="ARBA" id="ARBA00022729"/>
    </source>
</evidence>
<evidence type="ECO:0000313" key="7">
    <source>
        <dbReference type="EMBL" id="NGO00230.1"/>
    </source>
</evidence>
<evidence type="ECO:0000256" key="5">
    <source>
        <dbReference type="ARBA" id="ARBA00023157"/>
    </source>
</evidence>
<evidence type="ECO:0000256" key="2">
    <source>
        <dbReference type="ARBA" id="ARBA00022525"/>
    </source>
</evidence>
<evidence type="ECO:0000256" key="4">
    <source>
        <dbReference type="ARBA" id="ARBA00022837"/>
    </source>
</evidence>
<accession>A0A6M1RRY6</accession>
<dbReference type="SUPFAM" id="SSF49899">
    <property type="entry name" value="Concanavalin A-like lectins/glucanases"/>
    <property type="match status" value="1"/>
</dbReference>
<dbReference type="InterPro" id="IPR013320">
    <property type="entry name" value="ConA-like_dom_sf"/>
</dbReference>
<proteinExistence type="predicted"/>
<dbReference type="Pfam" id="PF13385">
    <property type="entry name" value="Laminin_G_3"/>
    <property type="match status" value="1"/>
</dbReference>
<feature type="domain" description="LamG-like jellyroll fold" evidence="6">
    <location>
        <begin position="279"/>
        <end position="411"/>
    </location>
</feature>
<comment type="caution">
    <text evidence="7">The sequence shown here is derived from an EMBL/GenBank/DDBJ whole genome shotgun (WGS) entry which is preliminary data.</text>
</comment>
<keyword evidence="3" id="KW-0732">Signal</keyword>
<keyword evidence="4" id="KW-0106">Calcium</keyword>
<dbReference type="Gene3D" id="2.60.120.200">
    <property type="match status" value="1"/>
</dbReference>
<dbReference type="InterPro" id="IPR006558">
    <property type="entry name" value="LamG-like"/>
</dbReference>
<keyword evidence="2" id="KW-0964">Secreted</keyword>
<dbReference type="AlphaFoldDB" id="A0A6M1RRY6"/>
<dbReference type="RefSeq" id="WP_165018572.1">
    <property type="nucleotide sequence ID" value="NZ_JAALDL010000027.1"/>
</dbReference>